<evidence type="ECO:0000313" key="8">
    <source>
        <dbReference type="Proteomes" id="UP000053789"/>
    </source>
</evidence>
<dbReference type="Proteomes" id="UP000053789">
    <property type="component" value="Unassembled WGS sequence"/>
</dbReference>
<keyword evidence="4 5" id="KW-0408">Iron</keyword>
<proteinExistence type="inferred from homology"/>
<keyword evidence="2 5" id="KW-0479">Metal-binding</keyword>
<sequence length="522" mass="60366">MAVYSFIALVLIVLGVVIGRSLLSKPRRPAGTREIPGPKGLPWIGRVHDIPSEKTWMKFAEWSAKYGPIYQHTMMGIVHIWVSKEHMVLDILAKQGSICSDRPAAFPNVPGTKDWKYLPLQGFHDTWRRQRKFTHLIFGTAHENNYYDHQTIEVPRTLVRLLQNPERWSSHLDQHQARFLSRCAFGTPNHASALCTNAWRLLINISPSGRFSNILPGCMRVPKCIAWWRVDEEDRQEKETRLYQNCQNEVREQWEKGQASPCFTRTYLEHGHRFGFPTDIEAAFNVGMVSMAGIHTTSSPLHTFFLAMTLHPEWMARLQKDIDALCGDRMPVLSDMPDLPIMRAIVKEGLRWRPAVPTGIPHELQDDCIYDGYFLPKGSWVHPMEWSLSRDPEVYPDPETFNPDRWLLPGYPTYKEPLTQFPTLHGYHQFGFGRRICQGINIVQTQTFCLLAAVAWGFDIKRKKDKLGQELPIPVNDYHPLLITKPNPFQFDLVPRSEMKRQQIMEAFVQAQEKDQFLQKGE</sequence>
<organism evidence="7 8">
    <name type="scientific">Cladophialophora bantiana (strain ATCC 10958 / CBS 173.52 / CDC B-1940 / NIH 8579)</name>
    <name type="common">Xylohypha bantiana</name>
    <dbReference type="NCBI Taxonomy" id="1442370"/>
    <lineage>
        <taxon>Eukaryota</taxon>
        <taxon>Fungi</taxon>
        <taxon>Dikarya</taxon>
        <taxon>Ascomycota</taxon>
        <taxon>Pezizomycotina</taxon>
        <taxon>Eurotiomycetes</taxon>
        <taxon>Chaetothyriomycetidae</taxon>
        <taxon>Chaetothyriales</taxon>
        <taxon>Herpotrichiellaceae</taxon>
        <taxon>Cladophialophora</taxon>
    </lineage>
</organism>
<dbReference type="PANTHER" id="PTHR46300:SF8">
    <property type="entry name" value="CYTOCHROME P450 2E1"/>
    <property type="match status" value="1"/>
</dbReference>
<feature type="chain" id="PRO_5002243321" description="Cytochrome P450" evidence="6">
    <location>
        <begin position="20"/>
        <end position="522"/>
    </location>
</feature>
<keyword evidence="5" id="KW-0349">Heme</keyword>
<name>A0A0D2HHR0_CLAB1</name>
<dbReference type="EMBL" id="KN846988">
    <property type="protein sequence ID" value="KIW92803.1"/>
    <property type="molecule type" value="Genomic_DNA"/>
</dbReference>
<feature type="signal peptide" evidence="6">
    <location>
        <begin position="1"/>
        <end position="19"/>
    </location>
</feature>
<reference evidence="7" key="1">
    <citation type="submission" date="2015-01" db="EMBL/GenBank/DDBJ databases">
        <title>The Genome Sequence of Cladophialophora bantiana CBS 173.52.</title>
        <authorList>
            <consortium name="The Broad Institute Genomics Platform"/>
            <person name="Cuomo C."/>
            <person name="de Hoog S."/>
            <person name="Gorbushina A."/>
            <person name="Stielow B."/>
            <person name="Teixiera M."/>
            <person name="Abouelleil A."/>
            <person name="Chapman S.B."/>
            <person name="Priest M."/>
            <person name="Young S.K."/>
            <person name="Wortman J."/>
            <person name="Nusbaum C."/>
            <person name="Birren B."/>
        </authorList>
    </citation>
    <scope>NUCLEOTIDE SEQUENCE [LARGE SCALE GENOMIC DNA]</scope>
    <source>
        <strain evidence="7">CBS 173.52</strain>
    </source>
</reference>
<dbReference type="InterPro" id="IPR001128">
    <property type="entry name" value="Cyt_P450"/>
</dbReference>
<dbReference type="InterPro" id="IPR036396">
    <property type="entry name" value="Cyt_P450_sf"/>
</dbReference>
<evidence type="ECO:0000256" key="4">
    <source>
        <dbReference type="ARBA" id="ARBA00023004"/>
    </source>
</evidence>
<gene>
    <name evidence="7" type="ORF">Z519_06652</name>
</gene>
<evidence type="ECO:0000256" key="5">
    <source>
        <dbReference type="PIRSR" id="PIRSR602401-1"/>
    </source>
</evidence>
<evidence type="ECO:0000256" key="2">
    <source>
        <dbReference type="ARBA" id="ARBA00022723"/>
    </source>
</evidence>
<evidence type="ECO:0000256" key="6">
    <source>
        <dbReference type="SAM" id="SignalP"/>
    </source>
</evidence>
<comment type="cofactor">
    <cofactor evidence="5">
        <name>heme</name>
        <dbReference type="ChEBI" id="CHEBI:30413"/>
    </cofactor>
</comment>
<evidence type="ECO:0000313" key="7">
    <source>
        <dbReference type="EMBL" id="KIW92803.1"/>
    </source>
</evidence>
<accession>A0A0D2HHR0</accession>
<dbReference type="GeneID" id="27699580"/>
<dbReference type="AlphaFoldDB" id="A0A0D2HHR0"/>
<dbReference type="GO" id="GO:0020037">
    <property type="term" value="F:heme binding"/>
    <property type="evidence" value="ECO:0007669"/>
    <property type="project" value="InterPro"/>
</dbReference>
<evidence type="ECO:0008006" key="9">
    <source>
        <dbReference type="Google" id="ProtNLM"/>
    </source>
</evidence>
<evidence type="ECO:0000256" key="1">
    <source>
        <dbReference type="ARBA" id="ARBA00010617"/>
    </source>
</evidence>
<dbReference type="VEuPathDB" id="FungiDB:Z519_06652"/>
<dbReference type="InterPro" id="IPR050364">
    <property type="entry name" value="Cytochrome_P450_fung"/>
</dbReference>
<evidence type="ECO:0000256" key="3">
    <source>
        <dbReference type="ARBA" id="ARBA00023002"/>
    </source>
</evidence>
<dbReference type="PRINTS" id="PR00463">
    <property type="entry name" value="EP450I"/>
</dbReference>
<dbReference type="GO" id="GO:0016705">
    <property type="term" value="F:oxidoreductase activity, acting on paired donors, with incorporation or reduction of molecular oxygen"/>
    <property type="evidence" value="ECO:0007669"/>
    <property type="project" value="InterPro"/>
</dbReference>
<dbReference type="GO" id="GO:0004497">
    <property type="term" value="F:monooxygenase activity"/>
    <property type="evidence" value="ECO:0007669"/>
    <property type="project" value="InterPro"/>
</dbReference>
<feature type="binding site" description="axial binding residue" evidence="5">
    <location>
        <position position="437"/>
    </location>
    <ligand>
        <name>heme</name>
        <dbReference type="ChEBI" id="CHEBI:30413"/>
    </ligand>
    <ligandPart>
        <name>Fe</name>
        <dbReference type="ChEBI" id="CHEBI:18248"/>
    </ligandPart>
</feature>
<dbReference type="SUPFAM" id="SSF48264">
    <property type="entry name" value="Cytochrome P450"/>
    <property type="match status" value="1"/>
</dbReference>
<dbReference type="InterPro" id="IPR002401">
    <property type="entry name" value="Cyt_P450_E_grp-I"/>
</dbReference>
<comment type="similarity">
    <text evidence="1">Belongs to the cytochrome P450 family.</text>
</comment>
<keyword evidence="3" id="KW-0560">Oxidoreductase</keyword>
<dbReference type="RefSeq" id="XP_016619472.1">
    <property type="nucleotide sequence ID" value="XM_016764390.1"/>
</dbReference>
<dbReference type="HOGENOM" id="CLU_001570_2_1_1"/>
<dbReference type="GO" id="GO:0005506">
    <property type="term" value="F:iron ion binding"/>
    <property type="evidence" value="ECO:0007669"/>
    <property type="project" value="InterPro"/>
</dbReference>
<dbReference type="OrthoDB" id="1103324at2759"/>
<protein>
    <recommendedName>
        <fullName evidence="9">Cytochrome P450</fullName>
    </recommendedName>
</protein>
<keyword evidence="8" id="KW-1185">Reference proteome</keyword>
<dbReference type="PANTHER" id="PTHR46300">
    <property type="entry name" value="P450, PUTATIVE (EUROFUNG)-RELATED-RELATED"/>
    <property type="match status" value="1"/>
</dbReference>
<keyword evidence="6" id="KW-0732">Signal</keyword>
<dbReference type="Pfam" id="PF00067">
    <property type="entry name" value="p450"/>
    <property type="match status" value="1"/>
</dbReference>
<dbReference type="Gene3D" id="1.10.630.10">
    <property type="entry name" value="Cytochrome P450"/>
    <property type="match status" value="1"/>
</dbReference>